<name>A0A6M3KCH5_9ZZZZ</name>
<protein>
    <submittedName>
        <fullName evidence="1">Uncharacterized protein</fullName>
    </submittedName>
</protein>
<dbReference type="EMBL" id="MT142387">
    <property type="protein sequence ID" value="QJA79583.1"/>
    <property type="molecule type" value="Genomic_DNA"/>
</dbReference>
<evidence type="ECO:0000313" key="1">
    <source>
        <dbReference type="EMBL" id="QJA79583.1"/>
    </source>
</evidence>
<accession>A0A6M3KCH5</accession>
<dbReference type="AlphaFoldDB" id="A0A6M3KCH5"/>
<proteinExistence type="predicted"/>
<gene>
    <name evidence="1" type="ORF">MM415A00857_0002</name>
</gene>
<reference evidence="1" key="1">
    <citation type="submission" date="2020-03" db="EMBL/GenBank/DDBJ databases">
        <title>The deep terrestrial virosphere.</title>
        <authorList>
            <person name="Holmfeldt K."/>
            <person name="Nilsson E."/>
            <person name="Simone D."/>
            <person name="Lopez-Fernandez M."/>
            <person name="Wu X."/>
            <person name="de Brujin I."/>
            <person name="Lundin D."/>
            <person name="Andersson A."/>
            <person name="Bertilsson S."/>
            <person name="Dopson M."/>
        </authorList>
    </citation>
    <scope>NUCLEOTIDE SEQUENCE</scope>
    <source>
        <strain evidence="1">MM415A00857</strain>
    </source>
</reference>
<organism evidence="1">
    <name type="scientific">viral metagenome</name>
    <dbReference type="NCBI Taxonomy" id="1070528"/>
    <lineage>
        <taxon>unclassified sequences</taxon>
        <taxon>metagenomes</taxon>
        <taxon>organismal metagenomes</taxon>
    </lineage>
</organism>
<sequence>MPETLTPGKTYGDTQKLEGIKREGGTFGELVQKNPAGRPAAGPVVPVTPVVNTEQQAPEPEVPAEHQGLMEDYARALKAAQQWGQMAQAADAGPWVQFYAQTAQQQAEEAAIALKSQTPTWL</sequence>